<feature type="chain" id="PRO_5039721338" description="Divergent polysaccharide deacetylase family protein" evidence="1">
    <location>
        <begin position="20"/>
        <end position="266"/>
    </location>
</feature>
<dbReference type="Gene3D" id="3.20.20.370">
    <property type="entry name" value="Glycoside hydrolase/deacetylase"/>
    <property type="match status" value="1"/>
</dbReference>
<reference evidence="2" key="1">
    <citation type="submission" date="2021-03" db="EMBL/GenBank/DDBJ databases">
        <title>Antimicrobial resistance genes in bacteria isolated from Japanese honey, and their potential for conferring macrolide and lincosamide resistance in the American foulbrood pathogen Paenibacillus larvae.</title>
        <authorList>
            <person name="Okamoto M."/>
            <person name="Kumagai M."/>
            <person name="Kanamori H."/>
            <person name="Takamatsu D."/>
        </authorList>
    </citation>
    <scope>NUCLEOTIDE SEQUENCE</scope>
    <source>
        <strain evidence="2">J40TS1</strain>
    </source>
</reference>
<evidence type="ECO:0000313" key="2">
    <source>
        <dbReference type="EMBL" id="GIP16776.1"/>
    </source>
</evidence>
<keyword evidence="1" id="KW-0732">Signal</keyword>
<dbReference type="GO" id="GO:0005975">
    <property type="term" value="P:carbohydrate metabolic process"/>
    <property type="evidence" value="ECO:0007669"/>
    <property type="project" value="InterPro"/>
</dbReference>
<dbReference type="EMBL" id="BOSE01000004">
    <property type="protein sequence ID" value="GIP16776.1"/>
    <property type="molecule type" value="Genomic_DNA"/>
</dbReference>
<dbReference type="AlphaFoldDB" id="A0A920CXC5"/>
<proteinExistence type="predicted"/>
<dbReference type="Pfam" id="PF04748">
    <property type="entry name" value="Polysacc_deac_2"/>
    <property type="match status" value="1"/>
</dbReference>
<organism evidence="2 3">
    <name type="scientific">Paenibacillus montaniterrae</name>
    <dbReference type="NCBI Taxonomy" id="429341"/>
    <lineage>
        <taxon>Bacteria</taxon>
        <taxon>Bacillati</taxon>
        <taxon>Bacillota</taxon>
        <taxon>Bacilli</taxon>
        <taxon>Bacillales</taxon>
        <taxon>Paenibacillaceae</taxon>
        <taxon>Paenibacillus</taxon>
    </lineage>
</organism>
<dbReference type="SUPFAM" id="SSF88713">
    <property type="entry name" value="Glycoside hydrolase/deacetylase"/>
    <property type="match status" value="1"/>
</dbReference>
<accession>A0A920CXC5</accession>
<dbReference type="CDD" id="cd10936">
    <property type="entry name" value="CE4_DAC2"/>
    <property type="match status" value="1"/>
</dbReference>
<feature type="signal peptide" evidence="1">
    <location>
        <begin position="1"/>
        <end position="19"/>
    </location>
</feature>
<evidence type="ECO:0008006" key="4">
    <source>
        <dbReference type="Google" id="ProtNLM"/>
    </source>
</evidence>
<dbReference type="InterPro" id="IPR006837">
    <property type="entry name" value="Divergent_DAC"/>
</dbReference>
<dbReference type="InterPro" id="IPR011330">
    <property type="entry name" value="Glyco_hydro/deAcase_b/a-brl"/>
</dbReference>
<keyword evidence="3" id="KW-1185">Reference proteome</keyword>
<dbReference type="PANTHER" id="PTHR30105">
    <property type="entry name" value="UNCHARACTERIZED YIBQ-RELATED"/>
    <property type="match status" value="1"/>
</dbReference>
<gene>
    <name evidence="2" type="ORF">J40TS1_24180</name>
</gene>
<evidence type="ECO:0000313" key="3">
    <source>
        <dbReference type="Proteomes" id="UP000683139"/>
    </source>
</evidence>
<sequence>MNRKLFMLTLLTLITAFYAAPTAIAQGELQNQSLAEHTMAIVIDDLGNDMDGTQAILKLDVPLTVAVMPFLPSTQRDAEAAHAAGHEVILHLPMQPNKGLKKWLGPGALTSDLTDEQVRERVEAAIDQVPHAIGVNNHMGSKITADERIMRIVLQVCKERNLFYLDSRTTDKSVVGKIASELGVPYAENSLFLDDEYTAMHVHKQMKKAIALMKSRPTTVIIGHVGMPGKYTSKELARSIPTLLQHGKLVYLSELIRNNLINPEVM</sequence>
<protein>
    <recommendedName>
        <fullName evidence="4">Divergent polysaccharide deacetylase family protein</fullName>
    </recommendedName>
</protein>
<name>A0A920CXC5_9BACL</name>
<dbReference type="Proteomes" id="UP000683139">
    <property type="component" value="Unassembled WGS sequence"/>
</dbReference>
<evidence type="ECO:0000256" key="1">
    <source>
        <dbReference type="SAM" id="SignalP"/>
    </source>
</evidence>
<dbReference type="RefSeq" id="WP_213515361.1">
    <property type="nucleotide sequence ID" value="NZ_BOSE01000004.1"/>
</dbReference>
<dbReference type="PANTHER" id="PTHR30105:SF2">
    <property type="entry name" value="DIVERGENT POLYSACCHARIDE DEACETYLASE SUPERFAMILY"/>
    <property type="match status" value="1"/>
</dbReference>
<comment type="caution">
    <text evidence="2">The sequence shown here is derived from an EMBL/GenBank/DDBJ whole genome shotgun (WGS) entry which is preliminary data.</text>
</comment>